<dbReference type="Pfam" id="PF13174">
    <property type="entry name" value="TPR_6"/>
    <property type="match status" value="2"/>
</dbReference>
<gene>
    <name evidence="3" type="primary">ybgF</name>
    <name evidence="1" type="synonym">cpoB</name>
    <name evidence="3" type="ORF">NGM99_00120</name>
</gene>
<sequence precursor="true">MGLRTLIGGALALTLLSTSAFADNKGWGLGLPGVFGGNKSENAQPVQQPAPVQMAQAGDPRITEMQEQLRRMSGTLEEMNFQILQMQEQIRKQQEDNEFRFQEIEGGGGAKAKPAKKSEAAPPDDNNAVASATAPSAGDMSGGALPPPSGGPAQTNPGMAGADMAGAPVAGSTAPATGAPGFGTITFDASGNVTGGTVGDQSVISRGIERPADLQPSQDGTQVAALPPSDNPEEVYQNAYQFVLSGDYKTAEAGFRNHIERFPTDARNADAEYWLGESLLGQSKYSDAAKVFLNAGKEHPKSKKAPEMLLKLGVSLAGLNQRDVACATFSEVSKRYPNISAPLKQRLAQEKSRSSC</sequence>
<feature type="compositionally biased region" description="Low complexity" evidence="2">
    <location>
        <begin position="151"/>
        <end position="173"/>
    </location>
</feature>
<comment type="similarity">
    <text evidence="1">Belongs to the CpoB family.</text>
</comment>
<dbReference type="EMBL" id="JAMXQS010000001">
    <property type="protein sequence ID" value="MCO6048194.1"/>
    <property type="molecule type" value="Genomic_DNA"/>
</dbReference>
<feature type="region of interest" description="Disordered" evidence="2">
    <location>
        <begin position="105"/>
        <end position="173"/>
    </location>
</feature>
<dbReference type="InterPro" id="IPR019734">
    <property type="entry name" value="TPR_rpt"/>
</dbReference>
<feature type="coiled-coil region" evidence="1">
    <location>
        <begin position="62"/>
        <end position="96"/>
    </location>
</feature>
<dbReference type="InterPro" id="IPR011990">
    <property type="entry name" value="TPR-like_helical_dom_sf"/>
</dbReference>
<feature type="chain" id="PRO_5044946941" description="Cell division coordinator CpoB" evidence="1">
    <location>
        <begin position="23"/>
        <end position="356"/>
    </location>
</feature>
<comment type="subcellular location">
    <subcellularLocation>
        <location evidence="1">Periplasm</location>
    </subcellularLocation>
</comment>
<keyword evidence="1" id="KW-0131">Cell cycle</keyword>
<feature type="signal peptide" evidence="1">
    <location>
        <begin position="1"/>
        <end position="22"/>
    </location>
</feature>
<dbReference type="HAMAP" id="MF_02066">
    <property type="entry name" value="CpoB"/>
    <property type="match status" value="1"/>
</dbReference>
<dbReference type="SUPFAM" id="SSF48452">
    <property type="entry name" value="TPR-like"/>
    <property type="match status" value="1"/>
</dbReference>
<keyword evidence="1" id="KW-0574">Periplasm</keyword>
<proteinExistence type="inferred from homology"/>
<evidence type="ECO:0000256" key="2">
    <source>
        <dbReference type="SAM" id="MobiDB-lite"/>
    </source>
</evidence>
<dbReference type="Gene3D" id="1.25.40.10">
    <property type="entry name" value="Tetratricopeptide repeat domain"/>
    <property type="match status" value="1"/>
</dbReference>
<evidence type="ECO:0000256" key="1">
    <source>
        <dbReference type="HAMAP-Rule" id="MF_02066"/>
    </source>
</evidence>
<dbReference type="InterPro" id="IPR014162">
    <property type="entry name" value="CpoB_C"/>
</dbReference>
<keyword evidence="1" id="KW-0175">Coiled coil</keyword>
<keyword evidence="1" id="KW-0132">Cell division</keyword>
<organism evidence="3 4">
    <name type="scientific">Mesorhizobium liriopis</name>
    <dbReference type="NCBI Taxonomy" id="2953882"/>
    <lineage>
        <taxon>Bacteria</taxon>
        <taxon>Pseudomonadati</taxon>
        <taxon>Pseudomonadota</taxon>
        <taxon>Alphaproteobacteria</taxon>
        <taxon>Hyphomicrobiales</taxon>
        <taxon>Phyllobacteriaceae</taxon>
        <taxon>Mesorhizobium</taxon>
    </lineage>
</organism>
<reference evidence="3 4" key="1">
    <citation type="submission" date="2022-06" db="EMBL/GenBank/DDBJ databases">
        <title>Mesorhizobium sp. strain RP14 Genome sequencing and assembly.</title>
        <authorList>
            <person name="Kim I."/>
        </authorList>
    </citation>
    <scope>NUCLEOTIDE SEQUENCE [LARGE SCALE GENOMIC DNA]</scope>
    <source>
        <strain evidence="4">RP14(2022)</strain>
    </source>
</reference>
<accession>A0ABT1C032</accession>
<evidence type="ECO:0000313" key="4">
    <source>
        <dbReference type="Proteomes" id="UP001205906"/>
    </source>
</evidence>
<dbReference type="InterPro" id="IPR034706">
    <property type="entry name" value="CpoB"/>
</dbReference>
<keyword evidence="4" id="KW-1185">Reference proteome</keyword>
<keyword evidence="1" id="KW-0732">Signal</keyword>
<evidence type="ECO:0000313" key="3">
    <source>
        <dbReference type="EMBL" id="MCO6048194.1"/>
    </source>
</evidence>
<comment type="function">
    <text evidence="1">Mediates coordination of peptidoglycan synthesis and outer membrane constriction during cell division.</text>
</comment>
<name>A0ABT1C032_9HYPH</name>
<protein>
    <recommendedName>
        <fullName evidence="1">Cell division coordinator CpoB</fullName>
    </recommendedName>
</protein>
<dbReference type="Proteomes" id="UP001205906">
    <property type="component" value="Unassembled WGS sequence"/>
</dbReference>
<comment type="caution">
    <text evidence="3">The sequence shown here is derived from an EMBL/GenBank/DDBJ whole genome shotgun (WGS) entry which is preliminary data.</text>
</comment>
<dbReference type="NCBIfam" id="TIGR02795">
    <property type="entry name" value="tol_pal_ybgF"/>
    <property type="match status" value="1"/>
</dbReference>